<organism evidence="2">
    <name type="scientific">Siphoviridae sp. ctGkF2</name>
    <dbReference type="NCBI Taxonomy" id="2827823"/>
    <lineage>
        <taxon>Viruses</taxon>
        <taxon>Duplodnaviria</taxon>
        <taxon>Heunggongvirae</taxon>
        <taxon>Uroviricota</taxon>
        <taxon>Caudoviricetes</taxon>
    </lineage>
</organism>
<feature type="compositionally biased region" description="Basic and acidic residues" evidence="1">
    <location>
        <begin position="180"/>
        <end position="190"/>
    </location>
</feature>
<feature type="compositionally biased region" description="Low complexity" evidence="1">
    <location>
        <begin position="146"/>
        <end position="179"/>
    </location>
</feature>
<dbReference type="InterPro" id="IPR008160">
    <property type="entry name" value="Collagen"/>
</dbReference>
<feature type="compositionally biased region" description="Low complexity" evidence="1">
    <location>
        <begin position="193"/>
        <end position="211"/>
    </location>
</feature>
<evidence type="ECO:0000313" key="2">
    <source>
        <dbReference type="EMBL" id="DAF63965.1"/>
    </source>
</evidence>
<name>A0A8S5TKZ2_9CAUD</name>
<dbReference type="EMBL" id="BK032847">
    <property type="protein sequence ID" value="DAF63965.1"/>
    <property type="molecule type" value="Genomic_DNA"/>
</dbReference>
<reference evidence="2" key="1">
    <citation type="journal article" date="2021" name="Proc. Natl. Acad. Sci. U.S.A.">
        <title>A Catalog of Tens of Thousands of Viruses from Human Metagenomes Reveals Hidden Associations with Chronic Diseases.</title>
        <authorList>
            <person name="Tisza M.J."/>
            <person name="Buck C.B."/>
        </authorList>
    </citation>
    <scope>NUCLEOTIDE SEQUENCE</scope>
    <source>
        <strain evidence="2">CtGkF2</strain>
    </source>
</reference>
<accession>A0A8S5TKZ2</accession>
<dbReference type="Pfam" id="PF01391">
    <property type="entry name" value="Collagen"/>
    <property type="match status" value="1"/>
</dbReference>
<feature type="compositionally biased region" description="Low complexity" evidence="1">
    <location>
        <begin position="257"/>
        <end position="271"/>
    </location>
</feature>
<protein>
    <submittedName>
        <fullName evidence="2">Hyaluronase tail fiber protein</fullName>
    </submittedName>
</protein>
<feature type="region of interest" description="Disordered" evidence="1">
    <location>
        <begin position="227"/>
        <end position="280"/>
    </location>
</feature>
<proteinExistence type="predicted"/>
<evidence type="ECO:0000256" key="1">
    <source>
        <dbReference type="SAM" id="MobiDB-lite"/>
    </source>
</evidence>
<sequence length="760" mass="81133">MVRLSAHEPHATANRNKVILPEFRDKKMENGRVTFDNVQPGNVVVQVFWGTNRTATIRTRVPESGTHNLAKLIAQTGNDDPVFAASAAVQAASRAETAAGNVDSLRRQAVEALTGSSDAKRDAERARDAAQNHATQAAQDVGRISGSEAAARKAAGRANESASAAASSEAEATKAAARAEGARSEAREAWDGAAASANAAQASASQSETAANRLWDSVSWNRDRLTVAGRQSESLTGPRGERGPRGLPGDRGPQGDPGPQGNRGPQGDRGPAGTVDGLEPETIVRTGAQDTRLGKFLTVDATDQGQSSASLFLKKNDHWFEFFTNAVGKHGAWDKRHNRGLYQVDRNLFEHQTAVSMGGNQLRGLPRPSGNDHAATKEYVDGAVSNVQVDTSSLVPRSDVGSAESTAGGKIVQRKGDGAIVVPTTGTERRVAVSRGEVDDKLAQKVNASALTRYVTADDVRNADLVPRTEFSEAMQGKANSTHTHTMAQVSDLNPGTIVRTDSEPTFGRKVFMSGDGSTYTIFKMTSGSRSIEQYLTSGGDLGFYDGSNRFVSKRDVFEHHTPVDMRNNRISGVGAPTEANDVATKAWVESQVGSASPQVDASRFAAATHTHTSVNITDAVDRVERENAGKLVKVSSTGAVELDYIPLLNREATNKSYVDSKVETPVRIGNGTRETVFAALDKSQSRLSSSSSDRLVCTTNLGHIHVREPEYPDNPATKQYTDNKFDSLSSRVGALETRIQSVSSLPNRPDSNTLYLITG</sequence>
<feature type="region of interest" description="Disordered" evidence="1">
    <location>
        <begin position="113"/>
        <end position="211"/>
    </location>
</feature>
<dbReference type="Pfam" id="PF12789">
    <property type="entry name" value="PTR"/>
    <property type="match status" value="2"/>
</dbReference>
<feature type="compositionally biased region" description="Basic and acidic residues" evidence="1">
    <location>
        <begin position="118"/>
        <end position="130"/>
    </location>
</feature>